<evidence type="ECO:0000256" key="6">
    <source>
        <dbReference type="SAM" id="Phobius"/>
    </source>
</evidence>
<evidence type="ECO:0000313" key="8">
    <source>
        <dbReference type="EMBL" id="EXL66352.1"/>
    </source>
</evidence>
<feature type="transmembrane region" description="Helical" evidence="6">
    <location>
        <begin position="304"/>
        <end position="323"/>
    </location>
</feature>
<feature type="transmembrane region" description="Helical" evidence="6">
    <location>
        <begin position="108"/>
        <end position="131"/>
    </location>
</feature>
<organism evidence="8">
    <name type="scientific">Fusarium oxysporum f. sp. conglutinans race 2 54008</name>
    <dbReference type="NCBI Taxonomy" id="1089457"/>
    <lineage>
        <taxon>Eukaryota</taxon>
        <taxon>Fungi</taxon>
        <taxon>Dikarya</taxon>
        <taxon>Ascomycota</taxon>
        <taxon>Pezizomycotina</taxon>
        <taxon>Sordariomycetes</taxon>
        <taxon>Hypocreomycetidae</taxon>
        <taxon>Hypocreales</taxon>
        <taxon>Nectriaceae</taxon>
        <taxon>Fusarium</taxon>
        <taxon>Fusarium oxysporum species complex</taxon>
    </lineage>
</organism>
<dbReference type="SUPFAM" id="SSF103473">
    <property type="entry name" value="MFS general substrate transporter"/>
    <property type="match status" value="1"/>
</dbReference>
<dbReference type="EMBL" id="KK033457">
    <property type="protein sequence ID" value="EXL66352.1"/>
    <property type="molecule type" value="Genomic_DNA"/>
</dbReference>
<dbReference type="PROSITE" id="PS50850">
    <property type="entry name" value="MFS"/>
    <property type="match status" value="1"/>
</dbReference>
<dbReference type="HOGENOM" id="CLU_857994_0_0_1"/>
<feature type="transmembrane region" description="Helical" evidence="6">
    <location>
        <begin position="24"/>
        <end position="43"/>
    </location>
</feature>
<keyword evidence="4 6" id="KW-1133">Transmembrane helix</keyword>
<evidence type="ECO:0000259" key="7">
    <source>
        <dbReference type="PROSITE" id="PS50850"/>
    </source>
</evidence>
<name>X0GRY6_FUSOX</name>
<accession>X0GRY6</accession>
<dbReference type="PANTHER" id="PTHR48020">
    <property type="entry name" value="PROTON MYO-INOSITOL COTRANSPORTER"/>
    <property type="match status" value="1"/>
</dbReference>
<feature type="transmembrane region" description="Helical" evidence="6">
    <location>
        <begin position="267"/>
        <end position="289"/>
    </location>
</feature>
<evidence type="ECO:0000256" key="4">
    <source>
        <dbReference type="ARBA" id="ARBA00022989"/>
    </source>
</evidence>
<comment type="subcellular location">
    <subcellularLocation>
        <location evidence="1">Membrane</location>
        <topology evidence="1">Multi-pass membrane protein</topology>
    </subcellularLocation>
</comment>
<dbReference type="InterPro" id="IPR005828">
    <property type="entry name" value="MFS_sugar_transport-like"/>
</dbReference>
<evidence type="ECO:0000256" key="5">
    <source>
        <dbReference type="ARBA" id="ARBA00023136"/>
    </source>
</evidence>
<feature type="transmembrane region" description="Helical" evidence="6">
    <location>
        <begin position="151"/>
        <end position="171"/>
    </location>
</feature>
<dbReference type="InterPro" id="IPR036259">
    <property type="entry name" value="MFS_trans_sf"/>
</dbReference>
<evidence type="ECO:0000256" key="3">
    <source>
        <dbReference type="ARBA" id="ARBA00022692"/>
    </source>
</evidence>
<proteinExistence type="predicted"/>
<keyword evidence="2" id="KW-0813">Transport</keyword>
<dbReference type="OrthoDB" id="6339427at2759"/>
<protein>
    <recommendedName>
        <fullName evidence="7">Major facilitator superfamily (MFS) profile domain-containing protein</fullName>
    </recommendedName>
</protein>
<evidence type="ECO:0000256" key="2">
    <source>
        <dbReference type="ARBA" id="ARBA00022448"/>
    </source>
</evidence>
<dbReference type="AlphaFoldDB" id="X0GRY6"/>
<keyword evidence="3 6" id="KW-0812">Transmembrane</keyword>
<dbReference type="GO" id="GO:0022857">
    <property type="term" value="F:transmembrane transporter activity"/>
    <property type="evidence" value="ECO:0007669"/>
    <property type="project" value="InterPro"/>
</dbReference>
<dbReference type="Gene3D" id="1.20.1250.20">
    <property type="entry name" value="MFS general substrate transporter like domains"/>
    <property type="match status" value="1"/>
</dbReference>
<sequence>MDLPRNPLQLPINDMTWSSGAMNAMPYFMAALLGSPMALPINICMGRRGALTISAILIIASSIGSAFAQTWLELLLVRIIAGVAMGIKAASAPVLASKTAVRFWRGSIVLAWQLWVACGILIGSVINMAIANATGYLKRDGKNDSRLALRLILGGPAVPALFLLIAVAMCYESPRYYMRSDAPGFSIDRAFQILLKIRAHRLLAVRDLILIWWPNRPQATEPNHESKAGQERNTHNGLIYMGRVLASLKLSRGQYSTHFEARSLRNAVYSTCIVSLAQQLCGVNVFAFYSNKIFSGACGNLKATLAYSVGFGGVNFLFGLFAMR</sequence>
<dbReference type="PANTHER" id="PTHR48020:SF12">
    <property type="entry name" value="PROTON MYO-INOSITOL COTRANSPORTER"/>
    <property type="match status" value="1"/>
</dbReference>
<dbReference type="GO" id="GO:0016020">
    <property type="term" value="C:membrane"/>
    <property type="evidence" value="ECO:0007669"/>
    <property type="project" value="UniProtKB-SubCell"/>
</dbReference>
<dbReference type="Pfam" id="PF00083">
    <property type="entry name" value="Sugar_tr"/>
    <property type="match status" value="1"/>
</dbReference>
<keyword evidence="5 6" id="KW-0472">Membrane</keyword>
<dbReference type="InterPro" id="IPR020846">
    <property type="entry name" value="MFS_dom"/>
</dbReference>
<dbReference type="Proteomes" id="UP000030676">
    <property type="component" value="Unassembled WGS sequence"/>
</dbReference>
<evidence type="ECO:0000256" key="1">
    <source>
        <dbReference type="ARBA" id="ARBA00004141"/>
    </source>
</evidence>
<reference evidence="8" key="2">
    <citation type="submission" date="2014-03" db="EMBL/GenBank/DDBJ databases">
        <title>The Genome Annotation of Fusarium oxysporum PHW808.</title>
        <authorList>
            <consortium name="The Broad Institute Genomics Platform"/>
            <person name="Ma L.-J."/>
            <person name="Corby-Kistler H."/>
            <person name="Broz K."/>
            <person name="Gale L.R."/>
            <person name="Jonkers W."/>
            <person name="O'Donnell K."/>
            <person name="Ploetz R."/>
            <person name="Steinberg C."/>
            <person name="Schwartz D.C."/>
            <person name="VanEtten H."/>
            <person name="Zhou S."/>
            <person name="Young S.K."/>
            <person name="Zeng Q."/>
            <person name="Gargeya S."/>
            <person name="Fitzgerald M."/>
            <person name="Abouelleil A."/>
            <person name="Alvarado L."/>
            <person name="Chapman S.B."/>
            <person name="Gainer-Dewar J."/>
            <person name="Goldberg J."/>
            <person name="Griggs A."/>
            <person name="Gujja S."/>
            <person name="Hansen M."/>
            <person name="Howarth C."/>
            <person name="Imamovic A."/>
            <person name="Ireland A."/>
            <person name="Larimer J."/>
            <person name="McCowan C."/>
            <person name="Murphy C."/>
            <person name="Pearson M."/>
            <person name="Poon T.W."/>
            <person name="Priest M."/>
            <person name="Roberts A."/>
            <person name="Saif S."/>
            <person name="Shea T."/>
            <person name="Sykes S."/>
            <person name="Wortman J."/>
            <person name="Nusbaum C."/>
            <person name="Birren B."/>
        </authorList>
    </citation>
    <scope>NUCLEOTIDE SEQUENCE</scope>
    <source>
        <strain evidence="8">54008</strain>
    </source>
</reference>
<feature type="transmembrane region" description="Helical" evidence="6">
    <location>
        <begin position="50"/>
        <end position="69"/>
    </location>
</feature>
<reference evidence="8" key="1">
    <citation type="submission" date="2011-11" db="EMBL/GenBank/DDBJ databases">
        <title>The Genome Sequence of Fusarium oxysporum PHW808.</title>
        <authorList>
            <consortium name="The Broad Institute Genome Sequencing Platform"/>
            <person name="Ma L.-J."/>
            <person name="Gale L.R."/>
            <person name="Schwartz D.C."/>
            <person name="Zhou S."/>
            <person name="Corby-Kistler H."/>
            <person name="Young S.K."/>
            <person name="Zeng Q."/>
            <person name="Gargeya S."/>
            <person name="Fitzgerald M."/>
            <person name="Haas B."/>
            <person name="Abouelleil A."/>
            <person name="Alvarado L."/>
            <person name="Arachchi H.M."/>
            <person name="Berlin A."/>
            <person name="Brown A."/>
            <person name="Chapman S.B."/>
            <person name="Chen Z."/>
            <person name="Dunbar C."/>
            <person name="Freedman E."/>
            <person name="Gearin G."/>
            <person name="Goldberg J."/>
            <person name="Griggs A."/>
            <person name="Gujja S."/>
            <person name="Heiman D."/>
            <person name="Howarth C."/>
            <person name="Larson L."/>
            <person name="Lui A."/>
            <person name="MacDonald P.J.P."/>
            <person name="Montmayeur A."/>
            <person name="Murphy C."/>
            <person name="Neiman D."/>
            <person name="Pearson M."/>
            <person name="Priest M."/>
            <person name="Roberts A."/>
            <person name="Saif S."/>
            <person name="Shea T."/>
            <person name="Shenoy N."/>
            <person name="Sisk P."/>
            <person name="Stolte C."/>
            <person name="Sykes S."/>
            <person name="Wortman J."/>
            <person name="Nusbaum C."/>
            <person name="Birren B."/>
        </authorList>
    </citation>
    <scope>NUCLEOTIDE SEQUENCE [LARGE SCALE GENOMIC DNA]</scope>
    <source>
        <strain evidence="8">54008</strain>
    </source>
</reference>
<dbReference type="InterPro" id="IPR050814">
    <property type="entry name" value="Myo-inositol_Transporter"/>
</dbReference>
<feature type="transmembrane region" description="Helical" evidence="6">
    <location>
        <begin position="75"/>
        <end position="96"/>
    </location>
</feature>
<gene>
    <name evidence="8" type="ORF">FOPG_17462</name>
</gene>
<feature type="domain" description="Major facilitator superfamily (MFS) profile" evidence="7">
    <location>
        <begin position="1"/>
        <end position="324"/>
    </location>
</feature>